<dbReference type="SUPFAM" id="SSF50104">
    <property type="entry name" value="Translation proteins SH3-like domain"/>
    <property type="match status" value="1"/>
</dbReference>
<dbReference type="InterPro" id="IPR038657">
    <property type="entry name" value="Ribosomal_bL19_sf"/>
</dbReference>
<evidence type="ECO:0000313" key="8">
    <source>
        <dbReference type="Proteomes" id="UP001161497"/>
    </source>
</evidence>
<evidence type="ECO:0000256" key="1">
    <source>
        <dbReference type="ARBA" id="ARBA00005781"/>
    </source>
</evidence>
<dbReference type="PIRSF" id="PIRSF002191">
    <property type="entry name" value="Ribosomal_L19"/>
    <property type="match status" value="1"/>
</dbReference>
<keyword evidence="3 5" id="KW-0687">Ribonucleoprotein</keyword>
<dbReference type="Gene3D" id="2.30.30.790">
    <property type="match status" value="1"/>
</dbReference>
<evidence type="ECO:0000256" key="2">
    <source>
        <dbReference type="ARBA" id="ARBA00022980"/>
    </source>
</evidence>
<dbReference type="NCBIfam" id="TIGR01024">
    <property type="entry name" value="rplS_bact"/>
    <property type="match status" value="1"/>
</dbReference>
<comment type="similarity">
    <text evidence="1 5 6">Belongs to the bacterial ribosomal protein bL19 family.</text>
</comment>
<dbReference type="PANTHER" id="PTHR15680">
    <property type="entry name" value="RIBOSOMAL PROTEIN L19"/>
    <property type="match status" value="1"/>
</dbReference>
<dbReference type="PRINTS" id="PR00061">
    <property type="entry name" value="RIBOSOMALL19"/>
</dbReference>
<dbReference type="PANTHER" id="PTHR15680:SF9">
    <property type="entry name" value="LARGE RIBOSOMAL SUBUNIT PROTEIN BL19M"/>
    <property type="match status" value="1"/>
</dbReference>
<evidence type="ECO:0000256" key="3">
    <source>
        <dbReference type="ARBA" id="ARBA00023274"/>
    </source>
</evidence>
<reference evidence="7" key="1">
    <citation type="submission" date="2023-03" db="EMBL/GenBank/DDBJ databases">
        <authorList>
            <person name="Cremers G."/>
            <person name="Picone N."/>
        </authorList>
    </citation>
    <scope>NUCLEOTIDE SEQUENCE</scope>
    <source>
        <strain evidence="7">Sample_alias</strain>
    </source>
</reference>
<dbReference type="InterPro" id="IPR008991">
    <property type="entry name" value="Translation_prot_SH3-like_sf"/>
</dbReference>
<evidence type="ECO:0000256" key="4">
    <source>
        <dbReference type="ARBA" id="ARBA00035171"/>
    </source>
</evidence>
<sequence length="114" mass="13185">MNLIEKIESSQLRKDIPSFSRGDFVTVMTKVVEGEKERIQSFSGIVISRKGRGINESFIVRKISYGEGIERNFKLHSPAIEKIIIEKKAPKIRRARLYYLRKQKGKEAMLGMKK</sequence>
<dbReference type="HAMAP" id="MF_00402">
    <property type="entry name" value="Ribosomal_bL19"/>
    <property type="match status" value="1"/>
</dbReference>
<name>A0ABM9IDS8_9BACT</name>
<dbReference type="InterPro" id="IPR001857">
    <property type="entry name" value="Ribosomal_bL19"/>
</dbReference>
<dbReference type="Pfam" id="PF01245">
    <property type="entry name" value="Ribosomal_L19"/>
    <property type="match status" value="1"/>
</dbReference>
<evidence type="ECO:0000256" key="6">
    <source>
        <dbReference type="RuleBase" id="RU000559"/>
    </source>
</evidence>
<proteinExistence type="inferred from homology"/>
<dbReference type="RefSeq" id="WP_009059997.1">
    <property type="nucleotide sequence ID" value="NZ_JAHXRZ010000014.1"/>
</dbReference>
<comment type="function">
    <text evidence="5 6">This protein is located at the 30S-50S ribosomal subunit interface and may play a role in the structure and function of the aminoacyl-tRNA binding site.</text>
</comment>
<evidence type="ECO:0000313" key="7">
    <source>
        <dbReference type="EMBL" id="CAI9085852.1"/>
    </source>
</evidence>
<organism evidence="7 8">
    <name type="scientific">Candidatus Methylacidiphilum fumarolicum</name>
    <dbReference type="NCBI Taxonomy" id="591154"/>
    <lineage>
        <taxon>Bacteria</taxon>
        <taxon>Pseudomonadati</taxon>
        <taxon>Verrucomicrobiota</taxon>
        <taxon>Methylacidiphilae</taxon>
        <taxon>Methylacidiphilales</taxon>
        <taxon>Methylacidiphilaceae</taxon>
        <taxon>Methylacidiphilum (ex Ratnadevi et al. 2023)</taxon>
    </lineage>
</organism>
<evidence type="ECO:0000256" key="5">
    <source>
        <dbReference type="HAMAP-Rule" id="MF_00402"/>
    </source>
</evidence>
<dbReference type="EMBL" id="OX458932">
    <property type="protein sequence ID" value="CAI9085852.1"/>
    <property type="molecule type" value="Genomic_DNA"/>
</dbReference>
<dbReference type="Proteomes" id="UP001161497">
    <property type="component" value="Chromosome"/>
</dbReference>
<gene>
    <name evidence="5 7" type="primary">rplS</name>
    <name evidence="7" type="ORF">MFUM_1511</name>
</gene>
<accession>A0ABM9IDS8</accession>
<keyword evidence="8" id="KW-1185">Reference proteome</keyword>
<protein>
    <recommendedName>
        <fullName evidence="4 5">Large ribosomal subunit protein bL19</fullName>
    </recommendedName>
</protein>
<keyword evidence="2 5" id="KW-0689">Ribosomal protein</keyword>